<feature type="non-terminal residue" evidence="2">
    <location>
        <position position="72"/>
    </location>
</feature>
<dbReference type="EMBL" id="VTPC01003212">
    <property type="protein sequence ID" value="KAF2898883.1"/>
    <property type="molecule type" value="Genomic_DNA"/>
</dbReference>
<evidence type="ECO:0000313" key="2">
    <source>
        <dbReference type="EMBL" id="KAF2898883.1"/>
    </source>
</evidence>
<dbReference type="AlphaFoldDB" id="A0A8K0D3T1"/>
<evidence type="ECO:0000313" key="3">
    <source>
        <dbReference type="Proteomes" id="UP000801492"/>
    </source>
</evidence>
<reference evidence="2" key="1">
    <citation type="submission" date="2019-08" db="EMBL/GenBank/DDBJ databases">
        <title>The genome of the North American firefly Photinus pyralis.</title>
        <authorList>
            <consortium name="Photinus pyralis genome working group"/>
            <person name="Fallon T.R."/>
            <person name="Sander Lower S.E."/>
            <person name="Weng J.-K."/>
        </authorList>
    </citation>
    <scope>NUCLEOTIDE SEQUENCE</scope>
    <source>
        <strain evidence="2">TRF0915ILg1</strain>
        <tissue evidence="2">Whole body</tissue>
    </source>
</reference>
<accession>A0A8K0D3T1</accession>
<protein>
    <submittedName>
        <fullName evidence="2">Uncharacterized protein</fullName>
    </submittedName>
</protein>
<evidence type="ECO:0000256" key="1">
    <source>
        <dbReference type="SAM" id="MobiDB-lite"/>
    </source>
</evidence>
<feature type="region of interest" description="Disordered" evidence="1">
    <location>
        <begin position="1"/>
        <end position="33"/>
    </location>
</feature>
<gene>
    <name evidence="2" type="ORF">ILUMI_07291</name>
</gene>
<proteinExistence type="predicted"/>
<dbReference type="Proteomes" id="UP000801492">
    <property type="component" value="Unassembled WGS sequence"/>
</dbReference>
<organism evidence="2 3">
    <name type="scientific">Ignelater luminosus</name>
    <name type="common">Cucubano</name>
    <name type="synonym">Pyrophorus luminosus</name>
    <dbReference type="NCBI Taxonomy" id="2038154"/>
    <lineage>
        <taxon>Eukaryota</taxon>
        <taxon>Metazoa</taxon>
        <taxon>Ecdysozoa</taxon>
        <taxon>Arthropoda</taxon>
        <taxon>Hexapoda</taxon>
        <taxon>Insecta</taxon>
        <taxon>Pterygota</taxon>
        <taxon>Neoptera</taxon>
        <taxon>Endopterygota</taxon>
        <taxon>Coleoptera</taxon>
        <taxon>Polyphaga</taxon>
        <taxon>Elateriformia</taxon>
        <taxon>Elateroidea</taxon>
        <taxon>Elateridae</taxon>
        <taxon>Agrypninae</taxon>
        <taxon>Pyrophorini</taxon>
        <taxon>Ignelater</taxon>
    </lineage>
</organism>
<keyword evidence="3" id="KW-1185">Reference proteome</keyword>
<comment type="caution">
    <text evidence="2">The sequence shown here is derived from an EMBL/GenBank/DDBJ whole genome shotgun (WGS) entry which is preliminary data.</text>
</comment>
<sequence>MGVTQGRSFRVPQKPSRPGAAGESQEAATDAYRRHGAESILKARDISAAGAWAAPRVHRARVPAAIFMAIDK</sequence>
<name>A0A8K0D3T1_IGNLU</name>